<feature type="region of interest" description="Disordered" evidence="1">
    <location>
        <begin position="53"/>
        <end position="78"/>
    </location>
</feature>
<evidence type="ECO:0000313" key="2">
    <source>
        <dbReference type="EMBL" id="KAK7606458.1"/>
    </source>
</evidence>
<organism evidence="2 3">
    <name type="scientific">Phyllosticta paracitricarpa</name>
    <dbReference type="NCBI Taxonomy" id="2016321"/>
    <lineage>
        <taxon>Eukaryota</taxon>
        <taxon>Fungi</taxon>
        <taxon>Dikarya</taxon>
        <taxon>Ascomycota</taxon>
        <taxon>Pezizomycotina</taxon>
        <taxon>Dothideomycetes</taxon>
        <taxon>Dothideomycetes incertae sedis</taxon>
        <taxon>Botryosphaeriales</taxon>
        <taxon>Phyllostictaceae</taxon>
        <taxon>Phyllosticta</taxon>
    </lineage>
</organism>
<evidence type="ECO:0000313" key="3">
    <source>
        <dbReference type="Proteomes" id="UP001367316"/>
    </source>
</evidence>
<accession>A0ABR1MU50</accession>
<evidence type="ECO:0000256" key="1">
    <source>
        <dbReference type="SAM" id="MobiDB-lite"/>
    </source>
</evidence>
<comment type="caution">
    <text evidence="2">The sequence shown here is derived from an EMBL/GenBank/DDBJ whole genome shotgun (WGS) entry which is preliminary data.</text>
</comment>
<dbReference type="Proteomes" id="UP001367316">
    <property type="component" value="Unassembled WGS sequence"/>
</dbReference>
<sequence length="452" mass="49166">MSTSSEGEGDGAGRGLKLFVRNTDAYFYFGTHTGCGTRGERVWVVHGVSLKEGTPLKTTNNNQASPAKRKGGEGGKGDMAKLTMQQITSKALGADTSFFIHNGYFYGLTIMPQDQLNDPHVSTYTSIRFPLESPTADAVETGSRVFRRHHGVEGPINDAWTALGAVVDETSGEARVIEERREWGQGMGTQGAGRSAGGERSWYFETLGFGEANDSSERGDDDEEEEEEEEEEGMTTSDGPGWDDSSSVSARSLSPTGSLRASAGNGADALHSYTLSRTKSRAYNYSARTFLDLVEDEQCCPDGLCLRLRVGARRERTQRGDETQIVHEDRPGGGEMQRQDQVFVHKRVRMWPAASSSLPGEGRAGCHCSQNPHAIVNAPLQRCRTRSSFSPAQAVDIVAATDERSIVFLRRPKYGGGRGRTGPLVLLSFDEGISARGLDGLSWKKEQCCSCR</sequence>
<keyword evidence="3" id="KW-1185">Reference proteome</keyword>
<feature type="compositionally biased region" description="Low complexity" evidence="1">
    <location>
        <begin position="245"/>
        <end position="254"/>
    </location>
</feature>
<proteinExistence type="predicted"/>
<dbReference type="EMBL" id="JBBPBF010000048">
    <property type="protein sequence ID" value="KAK7606458.1"/>
    <property type="molecule type" value="Genomic_DNA"/>
</dbReference>
<gene>
    <name evidence="2" type="ORF">JOL62DRAFT_510706</name>
</gene>
<name>A0ABR1MU50_9PEZI</name>
<feature type="compositionally biased region" description="Polar residues" evidence="1">
    <location>
        <begin position="56"/>
        <end position="65"/>
    </location>
</feature>
<feature type="region of interest" description="Disordered" evidence="1">
    <location>
        <begin position="208"/>
        <end position="266"/>
    </location>
</feature>
<protein>
    <submittedName>
        <fullName evidence="2">Uncharacterized protein</fullName>
    </submittedName>
</protein>
<feature type="compositionally biased region" description="Acidic residues" evidence="1">
    <location>
        <begin position="219"/>
        <end position="233"/>
    </location>
</feature>
<reference evidence="2 3" key="1">
    <citation type="submission" date="2024-04" db="EMBL/GenBank/DDBJ databases">
        <title>Phyllosticta paracitricarpa is synonymous to the EU quarantine fungus P. citricarpa based on phylogenomic analyses.</title>
        <authorList>
            <consortium name="Lawrence Berkeley National Laboratory"/>
            <person name="Van ingen-buijs V.A."/>
            <person name="Van westerhoven A.C."/>
            <person name="Haridas S."/>
            <person name="Skiadas P."/>
            <person name="Martin F."/>
            <person name="Groenewald J.Z."/>
            <person name="Crous P.W."/>
            <person name="Seidl M.F."/>
        </authorList>
    </citation>
    <scope>NUCLEOTIDE SEQUENCE [LARGE SCALE GENOMIC DNA]</scope>
    <source>
        <strain evidence="2 3">CBS 141358</strain>
    </source>
</reference>